<organism evidence="2 3">
    <name type="scientific">Characodon lateralis</name>
    <dbReference type="NCBI Taxonomy" id="208331"/>
    <lineage>
        <taxon>Eukaryota</taxon>
        <taxon>Metazoa</taxon>
        <taxon>Chordata</taxon>
        <taxon>Craniata</taxon>
        <taxon>Vertebrata</taxon>
        <taxon>Euteleostomi</taxon>
        <taxon>Actinopterygii</taxon>
        <taxon>Neopterygii</taxon>
        <taxon>Teleostei</taxon>
        <taxon>Neoteleostei</taxon>
        <taxon>Acanthomorphata</taxon>
        <taxon>Ovalentaria</taxon>
        <taxon>Atherinomorphae</taxon>
        <taxon>Cyprinodontiformes</taxon>
        <taxon>Goodeidae</taxon>
        <taxon>Characodon</taxon>
    </lineage>
</organism>
<feature type="non-terminal residue" evidence="2">
    <location>
        <position position="1"/>
    </location>
</feature>
<gene>
    <name evidence="2" type="primary">PPFIA3_4</name>
    <name evidence="2" type="ORF">CHARACLAT_032948</name>
</gene>
<protein>
    <submittedName>
        <fullName evidence="2">Liprin-alpha-3</fullName>
    </submittedName>
</protein>
<dbReference type="EMBL" id="JAHUTJ010022729">
    <property type="protein sequence ID" value="MED6272689.1"/>
    <property type="molecule type" value="Genomic_DNA"/>
</dbReference>
<feature type="region of interest" description="Disordered" evidence="1">
    <location>
        <begin position="53"/>
        <end position="72"/>
    </location>
</feature>
<accession>A0ABU7DCD4</accession>
<comment type="caution">
    <text evidence="2">The sequence shown here is derived from an EMBL/GenBank/DDBJ whole genome shotgun (WGS) entry which is preliminary data.</text>
</comment>
<sequence length="131" mass="13718">GVPGTSHREEAQGTAQDTLKGLCLSACLGTPWAPPGGAGRGVWGEGRLGVSTESAALRPASTPSDDLGSADPLGLAKLGTGTVEKDRRSKKKHDLLEEACRQGLPFASWDGPTVVTWLEVHITPSSVQLWY</sequence>
<name>A0ABU7DCD4_9TELE</name>
<evidence type="ECO:0000256" key="1">
    <source>
        <dbReference type="SAM" id="MobiDB-lite"/>
    </source>
</evidence>
<reference evidence="2 3" key="1">
    <citation type="submission" date="2021-06" db="EMBL/GenBank/DDBJ databases">
        <authorList>
            <person name="Palmer J.M."/>
        </authorList>
    </citation>
    <scope>NUCLEOTIDE SEQUENCE [LARGE SCALE GENOMIC DNA]</scope>
    <source>
        <strain evidence="2 3">CL_MEX2019</strain>
        <tissue evidence="2">Muscle</tissue>
    </source>
</reference>
<evidence type="ECO:0000313" key="3">
    <source>
        <dbReference type="Proteomes" id="UP001352852"/>
    </source>
</evidence>
<dbReference type="InterPro" id="IPR013761">
    <property type="entry name" value="SAM/pointed_sf"/>
</dbReference>
<keyword evidence="3" id="KW-1185">Reference proteome</keyword>
<proteinExistence type="predicted"/>
<evidence type="ECO:0000313" key="2">
    <source>
        <dbReference type="EMBL" id="MED6272689.1"/>
    </source>
</evidence>
<dbReference type="Proteomes" id="UP001352852">
    <property type="component" value="Unassembled WGS sequence"/>
</dbReference>
<dbReference type="Gene3D" id="1.10.150.50">
    <property type="entry name" value="Transcription Factor, Ets-1"/>
    <property type="match status" value="1"/>
</dbReference>